<dbReference type="InterPro" id="IPR009003">
    <property type="entry name" value="Peptidase_S1_PA"/>
</dbReference>
<dbReference type="PROSITE" id="PS50240">
    <property type="entry name" value="TRYPSIN_DOM"/>
    <property type="match status" value="2"/>
</dbReference>
<dbReference type="SUPFAM" id="SSF50494">
    <property type="entry name" value="Trypsin-like serine proteases"/>
    <property type="match status" value="2"/>
</dbReference>
<evidence type="ECO:0000256" key="2">
    <source>
        <dbReference type="SAM" id="MobiDB-lite"/>
    </source>
</evidence>
<feature type="transmembrane region" description="Helical" evidence="3">
    <location>
        <begin position="708"/>
        <end position="727"/>
    </location>
</feature>
<dbReference type="AlphaFoldDB" id="A0ABD1CI52"/>
<evidence type="ECO:0000256" key="1">
    <source>
        <dbReference type="ARBA" id="ARBA00024195"/>
    </source>
</evidence>
<keyword evidence="3" id="KW-0812">Transmembrane</keyword>
<sequence>EELVVGKNGYIAGWGRNEKNELSDELKSAVMPIVSRKACQESDPNYYTRYLYDRKTLCAGFRNGTSAGPGDSGGGLFLEIGGKWILRGIVSNGKADHATIIDTKNYLVFTDVAYYRMWIDLKLDGKDAADILESPGENFAVCGKKPDPKSLRRGYREERPLPWKGDVFKVGDLENALSDCVNGIDLRDLNIYVNSDVSSSISAVLVHPNHDSQLLTNNIAIVQLSQPVAVEPICLPKTNEKLSKLNFQTMFLGGTEPHYTGVFMEFEFEPVNLTLSNVHYCARDWARENTVVNTKGVHMCGHMSLDPERQPPCDNKQAGMPLFYRNNQDGATYLRGLLDIPKHDHCNLRGAPEVFLDVMHYAEWIAEVVAGDDHNRFRTHIFAAAIGISYIVPALIIYFGEFDGSYINRLQDERFIYWYEKMYHLVYIPFHTNMGCYLGGIIMGLIYYKQRKNYHTGNRAWYLQLIWYLTVPIGFLCLMSNMIFYQYNFEKPSIWMAIFYPTMKHMWIFLGAIMIYGVIYEYSKVIKGFLNFSIFVPLGRLTYCAYVCHVFMLKNVFFGTREVGYFSKVSLLSKVITVLVFSYFMGLILALLLEFPATAIQKHLFAKKLESATIQPKVNPVIPSNDGNASSPKLYQGKASNMNGVDGKNESFQLLQLSDDSKSLSDLELPEIINQRKRKVRRKTRPRTTSIRHGDDDRSGSHIDCKNFGLWLAILMTILWLFIISYITSVVHNENRRLEIAIQKELRFETRRKCPYAVGAIIPVEKEWGSISS</sequence>
<comment type="caution">
    <text evidence="5">The sequence shown here is derived from an EMBL/GenBank/DDBJ whole genome shotgun (WGS) entry which is preliminary data.</text>
</comment>
<feature type="transmembrane region" description="Helical" evidence="3">
    <location>
        <begin position="460"/>
        <end position="485"/>
    </location>
</feature>
<keyword evidence="6" id="KW-1185">Reference proteome</keyword>
<name>A0ABD1CI52_CULPP</name>
<accession>A0ABD1CI52</accession>
<feature type="transmembrane region" description="Helical" evidence="3">
    <location>
        <begin position="529"/>
        <end position="552"/>
    </location>
</feature>
<keyword evidence="3" id="KW-0472">Membrane</keyword>
<gene>
    <name evidence="5" type="ORF">pipiens_017153</name>
</gene>
<feature type="transmembrane region" description="Helical" evidence="3">
    <location>
        <begin position="381"/>
        <end position="400"/>
    </location>
</feature>
<evidence type="ECO:0000313" key="5">
    <source>
        <dbReference type="EMBL" id="KAL1375988.1"/>
    </source>
</evidence>
<dbReference type="Pfam" id="PF00089">
    <property type="entry name" value="Trypsin"/>
    <property type="match status" value="2"/>
</dbReference>
<dbReference type="InterPro" id="IPR051333">
    <property type="entry name" value="CLIP_Serine_Protease"/>
</dbReference>
<dbReference type="Proteomes" id="UP001562425">
    <property type="component" value="Unassembled WGS sequence"/>
</dbReference>
<dbReference type="PANTHER" id="PTHR24260:SF136">
    <property type="entry name" value="GH08193P-RELATED"/>
    <property type="match status" value="1"/>
</dbReference>
<dbReference type="Gene3D" id="2.40.10.10">
    <property type="entry name" value="Trypsin-like serine proteases"/>
    <property type="match status" value="2"/>
</dbReference>
<comment type="similarity">
    <text evidence="1">Belongs to the peptidase S1 family. CLIP subfamily.</text>
</comment>
<evidence type="ECO:0000256" key="3">
    <source>
        <dbReference type="SAM" id="Phobius"/>
    </source>
</evidence>
<dbReference type="InterPro" id="IPR001254">
    <property type="entry name" value="Trypsin_dom"/>
</dbReference>
<evidence type="ECO:0000259" key="4">
    <source>
        <dbReference type="PROSITE" id="PS50240"/>
    </source>
</evidence>
<feature type="non-terminal residue" evidence="5">
    <location>
        <position position="1"/>
    </location>
</feature>
<dbReference type="PANTHER" id="PTHR24260">
    <property type="match status" value="1"/>
</dbReference>
<feature type="transmembrane region" description="Helical" evidence="3">
    <location>
        <begin position="505"/>
        <end position="522"/>
    </location>
</feature>
<protein>
    <recommendedName>
        <fullName evidence="4">Peptidase S1 domain-containing protein</fullName>
    </recommendedName>
</protein>
<organism evidence="5 6">
    <name type="scientific">Culex pipiens pipiens</name>
    <name type="common">Northern house mosquito</name>
    <dbReference type="NCBI Taxonomy" id="38569"/>
    <lineage>
        <taxon>Eukaryota</taxon>
        <taxon>Metazoa</taxon>
        <taxon>Ecdysozoa</taxon>
        <taxon>Arthropoda</taxon>
        <taxon>Hexapoda</taxon>
        <taxon>Insecta</taxon>
        <taxon>Pterygota</taxon>
        <taxon>Neoptera</taxon>
        <taxon>Endopterygota</taxon>
        <taxon>Diptera</taxon>
        <taxon>Nematocera</taxon>
        <taxon>Culicoidea</taxon>
        <taxon>Culicidae</taxon>
        <taxon>Culicinae</taxon>
        <taxon>Culicini</taxon>
        <taxon>Culex</taxon>
        <taxon>Culex</taxon>
    </lineage>
</organism>
<keyword evidence="3" id="KW-1133">Transmembrane helix</keyword>
<dbReference type="InterPro" id="IPR043504">
    <property type="entry name" value="Peptidase_S1_PA_chymotrypsin"/>
</dbReference>
<proteinExistence type="inferred from homology"/>
<feature type="transmembrane region" description="Helical" evidence="3">
    <location>
        <begin position="572"/>
        <end position="593"/>
    </location>
</feature>
<evidence type="ECO:0000313" key="6">
    <source>
        <dbReference type="Proteomes" id="UP001562425"/>
    </source>
</evidence>
<feature type="domain" description="Peptidase S1" evidence="4">
    <location>
        <begin position="178"/>
        <end position="370"/>
    </location>
</feature>
<feature type="transmembrane region" description="Helical" evidence="3">
    <location>
        <begin position="426"/>
        <end position="448"/>
    </location>
</feature>
<dbReference type="EMBL" id="JBEHCU010012015">
    <property type="protein sequence ID" value="KAL1375988.1"/>
    <property type="molecule type" value="Genomic_DNA"/>
</dbReference>
<feature type="domain" description="Peptidase S1" evidence="4">
    <location>
        <begin position="1"/>
        <end position="124"/>
    </location>
</feature>
<feature type="region of interest" description="Disordered" evidence="2">
    <location>
        <begin position="678"/>
        <end position="699"/>
    </location>
</feature>
<reference evidence="5 6" key="1">
    <citation type="submission" date="2024-05" db="EMBL/GenBank/DDBJ databases">
        <title>Culex pipiens pipiens assembly and annotation.</title>
        <authorList>
            <person name="Alout H."/>
            <person name="Durand T."/>
        </authorList>
    </citation>
    <scope>NUCLEOTIDE SEQUENCE [LARGE SCALE GENOMIC DNA]</scope>
    <source>
        <strain evidence="5">HA-2024</strain>
        <tissue evidence="5">Whole body</tissue>
    </source>
</reference>